<name>A0A5B7GVA0_PORTR</name>
<accession>A0A5B7GVA0</accession>
<proteinExistence type="predicted"/>
<dbReference type="OrthoDB" id="6381661at2759"/>
<protein>
    <recommendedName>
        <fullName evidence="3">Sushi domain-containing protein</fullName>
    </recommendedName>
</protein>
<comment type="caution">
    <text evidence="1">The sequence shown here is derived from an EMBL/GenBank/DDBJ whole genome shotgun (WGS) entry which is preliminary data.</text>
</comment>
<evidence type="ECO:0008006" key="3">
    <source>
        <dbReference type="Google" id="ProtNLM"/>
    </source>
</evidence>
<gene>
    <name evidence="1" type="ORF">E2C01_055616</name>
</gene>
<evidence type="ECO:0000313" key="2">
    <source>
        <dbReference type="Proteomes" id="UP000324222"/>
    </source>
</evidence>
<organism evidence="1 2">
    <name type="scientific">Portunus trituberculatus</name>
    <name type="common">Swimming crab</name>
    <name type="synonym">Neptunus trituberculatus</name>
    <dbReference type="NCBI Taxonomy" id="210409"/>
    <lineage>
        <taxon>Eukaryota</taxon>
        <taxon>Metazoa</taxon>
        <taxon>Ecdysozoa</taxon>
        <taxon>Arthropoda</taxon>
        <taxon>Crustacea</taxon>
        <taxon>Multicrustacea</taxon>
        <taxon>Malacostraca</taxon>
        <taxon>Eumalacostraca</taxon>
        <taxon>Eucarida</taxon>
        <taxon>Decapoda</taxon>
        <taxon>Pleocyemata</taxon>
        <taxon>Brachyura</taxon>
        <taxon>Eubrachyura</taxon>
        <taxon>Portunoidea</taxon>
        <taxon>Portunidae</taxon>
        <taxon>Portuninae</taxon>
        <taxon>Portunus</taxon>
    </lineage>
</organism>
<evidence type="ECO:0000313" key="1">
    <source>
        <dbReference type="EMBL" id="MPC61543.1"/>
    </source>
</evidence>
<dbReference type="EMBL" id="VSRR010018636">
    <property type="protein sequence ID" value="MPC61543.1"/>
    <property type="molecule type" value="Genomic_DNA"/>
</dbReference>
<reference evidence="1 2" key="1">
    <citation type="submission" date="2019-05" db="EMBL/GenBank/DDBJ databases">
        <title>Another draft genome of Portunus trituberculatus and its Hox gene families provides insights of decapod evolution.</title>
        <authorList>
            <person name="Jeong J.-H."/>
            <person name="Song I."/>
            <person name="Kim S."/>
            <person name="Choi T."/>
            <person name="Kim D."/>
            <person name="Ryu S."/>
            <person name="Kim W."/>
        </authorList>
    </citation>
    <scope>NUCLEOTIDE SEQUENCE [LARGE SCALE GENOMIC DNA]</scope>
    <source>
        <tissue evidence="1">Muscle</tissue>
    </source>
</reference>
<dbReference type="AlphaFoldDB" id="A0A5B7GVA0"/>
<keyword evidence="2" id="KW-1185">Reference proteome</keyword>
<dbReference type="Proteomes" id="UP000324222">
    <property type="component" value="Unassembled WGS sequence"/>
</dbReference>
<sequence>MSGSYSNDVSRQNRARTCDYRTSNESSSYRILTDKKSIYQCKNKDWTLVTSPIKCDPPKCGDPPQVPDHGVLTYNDWNQITYQCDTYAIRSGVDSEHKIICKNFTWEELPKSFKCVGSDTYDSHQEWENFLNITLPVSTGNPMQSFM</sequence>
<dbReference type="Gene3D" id="2.10.70.10">
    <property type="entry name" value="Complement Module, domain 1"/>
    <property type="match status" value="1"/>
</dbReference>